<dbReference type="NCBIfam" id="NF033493">
    <property type="entry name" value="MetS_like_NSS"/>
    <property type="match status" value="1"/>
</dbReference>
<protein>
    <submittedName>
        <fullName evidence="1">Methionine/alanine import family NSS transporter small subunit</fullName>
    </submittedName>
</protein>
<comment type="caution">
    <text evidence="1">The sequence shown here is derived from an EMBL/GenBank/DDBJ whole genome shotgun (WGS) entry which is preliminary data.</text>
</comment>
<evidence type="ECO:0000313" key="2">
    <source>
        <dbReference type="Proteomes" id="UP000460157"/>
    </source>
</evidence>
<evidence type="ECO:0000313" key="1">
    <source>
        <dbReference type="EMBL" id="MVT26257.1"/>
    </source>
</evidence>
<accession>A0A7K1UIH0</accession>
<sequence length="31" mass="3412">MRTVMMILALVTVWGGNATAIIHLSRNPEES</sequence>
<proteinExistence type="predicted"/>
<dbReference type="OrthoDB" id="6712920at2"/>
<dbReference type="EMBL" id="WRPM01000055">
    <property type="protein sequence ID" value="MVT26257.1"/>
    <property type="molecule type" value="Genomic_DNA"/>
</dbReference>
<dbReference type="Pfam" id="PF16951">
    <property type="entry name" value="MaAIMP_sms"/>
    <property type="match status" value="1"/>
</dbReference>
<gene>
    <name evidence="1" type="ORF">GNZ21_07795</name>
</gene>
<dbReference type="InterPro" id="IPR031596">
    <property type="entry name" value="MaAIMP_sms"/>
</dbReference>
<reference evidence="1 2" key="1">
    <citation type="submission" date="2019-12" db="EMBL/GenBank/DDBJ databases">
        <title>Nesterenkonia muleiensis sp. nov., a novel actinobacterium isolated from sap of Populus euphratica.</title>
        <authorList>
            <person name="Wang R."/>
        </authorList>
    </citation>
    <scope>NUCLEOTIDE SEQUENCE [LARGE SCALE GENOMIC DNA]</scope>
    <source>
        <strain evidence="1 2">F10</strain>
    </source>
</reference>
<name>A0A7K1UIH0_9MICC</name>
<keyword evidence="2" id="KW-1185">Reference proteome</keyword>
<dbReference type="AlphaFoldDB" id="A0A7K1UIH0"/>
<dbReference type="RefSeq" id="WP_157323033.1">
    <property type="nucleotide sequence ID" value="NZ_BMFX01000059.1"/>
</dbReference>
<dbReference type="Proteomes" id="UP000460157">
    <property type="component" value="Unassembled WGS sequence"/>
</dbReference>
<organism evidence="1 2">
    <name type="scientific">Nesterenkonia alkaliphila</name>
    <dbReference type="NCBI Taxonomy" id="1463631"/>
    <lineage>
        <taxon>Bacteria</taxon>
        <taxon>Bacillati</taxon>
        <taxon>Actinomycetota</taxon>
        <taxon>Actinomycetes</taxon>
        <taxon>Micrococcales</taxon>
        <taxon>Micrococcaceae</taxon>
        <taxon>Nesterenkonia</taxon>
    </lineage>
</organism>